<reference evidence="2" key="2">
    <citation type="submission" date="2015-01" db="EMBL/GenBank/DDBJ databases">
        <title>Evolutionary Origins and Diversification of the Mycorrhizal Mutualists.</title>
        <authorList>
            <consortium name="DOE Joint Genome Institute"/>
            <consortium name="Mycorrhizal Genomics Consortium"/>
            <person name="Kohler A."/>
            <person name="Kuo A."/>
            <person name="Nagy L.G."/>
            <person name="Floudas D."/>
            <person name="Copeland A."/>
            <person name="Barry K.W."/>
            <person name="Cichocki N."/>
            <person name="Veneault-Fourrey C."/>
            <person name="LaButti K."/>
            <person name="Lindquist E.A."/>
            <person name="Lipzen A."/>
            <person name="Lundell T."/>
            <person name="Morin E."/>
            <person name="Murat C."/>
            <person name="Riley R."/>
            <person name="Ohm R."/>
            <person name="Sun H."/>
            <person name="Tunlid A."/>
            <person name="Henrissat B."/>
            <person name="Grigoriev I.V."/>
            <person name="Hibbett D.S."/>
            <person name="Martin F."/>
        </authorList>
    </citation>
    <scope>NUCLEOTIDE SEQUENCE [LARGE SCALE GENOMIC DNA]</scope>
    <source>
        <strain evidence="2">LaAM-08-1</strain>
    </source>
</reference>
<proteinExistence type="predicted"/>
<evidence type="ECO:0000313" key="1">
    <source>
        <dbReference type="EMBL" id="KIJ93003.1"/>
    </source>
</evidence>
<sequence>MGQERCGGDWEKKVCLSAETSPKIQGGTERLTIDERQVPELEVRRNRNTEPTTGCCCCCCCC</sequence>
<dbReference type="EMBL" id="KN838871">
    <property type="protein sequence ID" value="KIJ93003.1"/>
    <property type="molecule type" value="Genomic_DNA"/>
</dbReference>
<gene>
    <name evidence="1" type="ORF">K443DRAFT_413992</name>
</gene>
<dbReference type="AlphaFoldDB" id="A0A0C9WW68"/>
<reference evidence="1 2" key="1">
    <citation type="submission" date="2014-04" db="EMBL/GenBank/DDBJ databases">
        <authorList>
            <consortium name="DOE Joint Genome Institute"/>
            <person name="Kuo A."/>
            <person name="Kohler A."/>
            <person name="Nagy L.G."/>
            <person name="Floudas D."/>
            <person name="Copeland A."/>
            <person name="Barry K.W."/>
            <person name="Cichocki N."/>
            <person name="Veneault-Fourrey C."/>
            <person name="LaButti K."/>
            <person name="Lindquist E.A."/>
            <person name="Lipzen A."/>
            <person name="Lundell T."/>
            <person name="Morin E."/>
            <person name="Murat C."/>
            <person name="Sun H."/>
            <person name="Tunlid A."/>
            <person name="Henrissat B."/>
            <person name="Grigoriev I.V."/>
            <person name="Hibbett D.S."/>
            <person name="Martin F."/>
            <person name="Nordberg H.P."/>
            <person name="Cantor M.N."/>
            <person name="Hua S.X."/>
        </authorList>
    </citation>
    <scope>NUCLEOTIDE SEQUENCE [LARGE SCALE GENOMIC DNA]</scope>
    <source>
        <strain evidence="1 2">LaAM-08-1</strain>
    </source>
</reference>
<feature type="non-terminal residue" evidence="1">
    <location>
        <position position="62"/>
    </location>
</feature>
<keyword evidence="2" id="KW-1185">Reference proteome</keyword>
<dbReference type="Proteomes" id="UP000054477">
    <property type="component" value="Unassembled WGS sequence"/>
</dbReference>
<evidence type="ECO:0000313" key="2">
    <source>
        <dbReference type="Proteomes" id="UP000054477"/>
    </source>
</evidence>
<name>A0A0C9WW68_9AGAR</name>
<accession>A0A0C9WW68</accession>
<organism evidence="1 2">
    <name type="scientific">Laccaria amethystina LaAM-08-1</name>
    <dbReference type="NCBI Taxonomy" id="1095629"/>
    <lineage>
        <taxon>Eukaryota</taxon>
        <taxon>Fungi</taxon>
        <taxon>Dikarya</taxon>
        <taxon>Basidiomycota</taxon>
        <taxon>Agaricomycotina</taxon>
        <taxon>Agaricomycetes</taxon>
        <taxon>Agaricomycetidae</taxon>
        <taxon>Agaricales</taxon>
        <taxon>Agaricineae</taxon>
        <taxon>Hydnangiaceae</taxon>
        <taxon>Laccaria</taxon>
    </lineage>
</organism>
<protein>
    <submittedName>
        <fullName evidence="1">Uncharacterized protein</fullName>
    </submittedName>
</protein>
<dbReference type="HOGENOM" id="CLU_2910324_0_0_1"/>